<dbReference type="GO" id="GO:0016740">
    <property type="term" value="F:transferase activity"/>
    <property type="evidence" value="ECO:0007669"/>
    <property type="project" value="UniProtKB-KW"/>
</dbReference>
<name>A0ABU2NX04_9ACTN</name>
<dbReference type="EC" id="2.8.2.-" evidence="3"/>
<reference evidence="4" key="1">
    <citation type="submission" date="2023-07" db="EMBL/GenBank/DDBJ databases">
        <title>30 novel species of actinomycetes from the DSMZ collection.</title>
        <authorList>
            <person name="Nouioui I."/>
        </authorList>
    </citation>
    <scope>NUCLEOTIDE SEQUENCE [LARGE SCALE GENOMIC DNA]</scope>
    <source>
        <strain evidence="4">DSM 42041</strain>
    </source>
</reference>
<dbReference type="InterPro" id="IPR027417">
    <property type="entry name" value="P-loop_NTPase"/>
</dbReference>
<dbReference type="InterPro" id="IPR026634">
    <property type="entry name" value="TPST-like"/>
</dbReference>
<dbReference type="EMBL" id="JAVREQ010000020">
    <property type="protein sequence ID" value="MDT0381141.1"/>
    <property type="molecule type" value="Genomic_DNA"/>
</dbReference>
<dbReference type="PANTHER" id="PTHR12788">
    <property type="entry name" value="PROTEIN-TYROSINE SULFOTRANSFERASE 2"/>
    <property type="match status" value="1"/>
</dbReference>
<dbReference type="Pfam" id="PF13469">
    <property type="entry name" value="Sulfotransfer_3"/>
    <property type="match status" value="1"/>
</dbReference>
<dbReference type="RefSeq" id="WP_311674838.1">
    <property type="nucleotide sequence ID" value="NZ_JAVREQ010000020.1"/>
</dbReference>
<evidence type="ECO:0000256" key="2">
    <source>
        <dbReference type="SAM" id="MobiDB-lite"/>
    </source>
</evidence>
<accession>A0ABU2NX04</accession>
<evidence type="ECO:0000313" key="3">
    <source>
        <dbReference type="EMBL" id="MDT0381141.1"/>
    </source>
</evidence>
<dbReference type="Proteomes" id="UP001183414">
    <property type="component" value="Unassembled WGS sequence"/>
</dbReference>
<feature type="region of interest" description="Disordered" evidence="2">
    <location>
        <begin position="28"/>
        <end position="48"/>
    </location>
</feature>
<dbReference type="PANTHER" id="PTHR12788:SF10">
    <property type="entry name" value="PROTEIN-TYROSINE SULFOTRANSFERASE"/>
    <property type="match status" value="1"/>
</dbReference>
<proteinExistence type="predicted"/>
<sequence length="303" mass="34353">MSLRRTLNTSLRKATGFEIRRASMPETAKLKPKAAEKAPRPKPIGFRETKNPELDRLLRKPVFIMSPVRSGSTLLRVLVGGHSKLHAPHELHIRRLSVGYGTSISKKAMDALDLDTADLEHLLWDRVMHRELVKHGGEFIVEKTPSNAFAWKRIAACWPDARYIFLLRHPASIARSWHESDPEKRSEEEATADALRYMKAVERARGGLTGHLVRYEDLTADPEQTLKGICSFLDLEFEPQMLEYGQREKSDMKRGLGDWREKILSGSVQPGRELPSLDDVPELLRPMCEAWGYTKDAEGAHSA</sequence>
<keyword evidence="4" id="KW-1185">Reference proteome</keyword>
<comment type="caution">
    <text evidence="3">The sequence shown here is derived from an EMBL/GenBank/DDBJ whole genome shotgun (WGS) entry which is preliminary data.</text>
</comment>
<keyword evidence="1 3" id="KW-0808">Transferase</keyword>
<feature type="compositionally biased region" description="Basic and acidic residues" evidence="2">
    <location>
        <begin position="33"/>
        <end position="48"/>
    </location>
</feature>
<dbReference type="SUPFAM" id="SSF52540">
    <property type="entry name" value="P-loop containing nucleoside triphosphate hydrolases"/>
    <property type="match status" value="1"/>
</dbReference>
<evidence type="ECO:0000313" key="4">
    <source>
        <dbReference type="Proteomes" id="UP001183414"/>
    </source>
</evidence>
<organism evidence="3 4">
    <name type="scientific">Streptomyces hazeniae</name>
    <dbReference type="NCBI Taxonomy" id="3075538"/>
    <lineage>
        <taxon>Bacteria</taxon>
        <taxon>Bacillati</taxon>
        <taxon>Actinomycetota</taxon>
        <taxon>Actinomycetes</taxon>
        <taxon>Kitasatosporales</taxon>
        <taxon>Streptomycetaceae</taxon>
        <taxon>Streptomyces</taxon>
    </lineage>
</organism>
<evidence type="ECO:0000256" key="1">
    <source>
        <dbReference type="ARBA" id="ARBA00022679"/>
    </source>
</evidence>
<dbReference type="Gene3D" id="3.40.50.300">
    <property type="entry name" value="P-loop containing nucleotide triphosphate hydrolases"/>
    <property type="match status" value="1"/>
</dbReference>
<protein>
    <submittedName>
        <fullName evidence="3">Sulfotransferase</fullName>
        <ecNumber evidence="3">2.8.2.-</ecNumber>
    </submittedName>
</protein>
<gene>
    <name evidence="3" type="ORF">RM572_20505</name>
</gene>